<dbReference type="CDD" id="cd00733">
    <property type="entry name" value="GlyRS_alpha_core"/>
    <property type="match status" value="1"/>
</dbReference>
<keyword evidence="11" id="KW-1185">Reference proteome</keyword>
<dbReference type="NCBIfam" id="TIGR00211">
    <property type="entry name" value="glyS"/>
    <property type="match status" value="1"/>
</dbReference>
<dbReference type="GO" id="GO:0009570">
    <property type="term" value="C:chloroplast stroma"/>
    <property type="evidence" value="ECO:0007669"/>
    <property type="project" value="TreeGrafter"/>
</dbReference>
<sequence>MNLLGAPVRGFAPFKQHKQGVSARVLLPRCQTAAWRPSSRWAPVAARGIILARNTASATLAQTLDAAAVAPTNENGSAAAAQRSSGLVKDAPTFQEAIAKLQEYWASVGCAIWLPHNTEVGAGTMNPATFLRVLGPEPWNVAYPEPSIRPDDSRYGDNPNRLQRHTQFQVILKPDPGNAQELYLGSLEALGIDTRVHDVRFVEDNWESPVLGAWGLGWEVWLDGMEVTQFTYFQQAGGRPLDAPAVEITYGLERILMSLQGVRNFKDIRYSPGVTYGEMFYQNEYEMSCYNLDEADVADQRARFELYDKEARRLLSKRLPLPAYDHLLKLSHTFNILDARGAVGVTERADCFATLRGLAREITGLWVARREELGHPLGVIPPPPSPTPARPHLLPTAPGGEGSETAAAAAAARTFVLEIGCEELPPDDVVSALAQLRERVPALLSKLRLTHGSLHVEGTPRRLAVVVEGLAAQQAAEEAKVRGPPAKQAYGPDGAPSRALEGFCRKNGVAVGDVTLEADAKGVQYVFAVVRDAGRPAAEVLTDELPSLVGSLSFRKSMRWNGHGASFSRPLRWLLALHGGVVLPFVYGGLQAGNTTRVLRNAPAPCLAVPSAESYCGLLEEAGIRLGAGERAEQIWREVRQAAAQVGGSVPPSCRSDLLPEVTHLVESPTLVTGAFDPAFLSLPPEVLVMVMRKHQRYFPVFAAPAAPAAAAAESSASSGSQQLLPFFITVANGPVDPAVVAAGNEAVLRARFEDATFFYREDLKQPLEAFRPKLAGTTFQRDLGSLLDKTQRLERLVAPLAAAMGAAAAAAGAAAAGAPKDGEQQQQQQGEEKKKEGVDWASQEVLGVAAVAAALCKADLATSVVTEMTALAGTMGRHYAYKQGLSAAVAEAIFEAALPRQAGDALPYSPAGILVAVADRLDSLVGLFAAGCAPSAATDPYGLRRAAYGMLQTLVSNDVALSLRDAISAAAELQPIPVAPAVQSDVLSYLYGRLEQLLGEWYGGGAPAEVVRAVLAERGDNPALAARSVQELKAEWEAGEAGRLRRVLAAFSRPTRIVRGKEVPDAAEVAVQPGLFEGEEERQLFAAYCEARGKVTHGSSVTQWLDAVEPLLPAIDRFFEKVFVMCEDAAVRSNRLALLRDLAALPRGVMDLSQLPGF</sequence>
<evidence type="ECO:0000256" key="7">
    <source>
        <dbReference type="ARBA" id="ARBA00023146"/>
    </source>
</evidence>
<dbReference type="PRINTS" id="PR01044">
    <property type="entry name" value="TRNASYNTHGA"/>
</dbReference>
<dbReference type="HAMAP" id="MF_00254">
    <property type="entry name" value="Gly_tRNA_synth_alpha"/>
    <property type="match status" value="1"/>
</dbReference>
<dbReference type="GO" id="GO:0005524">
    <property type="term" value="F:ATP binding"/>
    <property type="evidence" value="ECO:0007669"/>
    <property type="project" value="UniProtKB-KW"/>
</dbReference>
<dbReference type="EC" id="6.1.1.14" evidence="2"/>
<dbReference type="GO" id="GO:0005739">
    <property type="term" value="C:mitochondrion"/>
    <property type="evidence" value="ECO:0007669"/>
    <property type="project" value="TreeGrafter"/>
</dbReference>
<dbReference type="SUPFAM" id="SSF55681">
    <property type="entry name" value="Class II aaRS and biotin synthetases"/>
    <property type="match status" value="1"/>
</dbReference>
<keyword evidence="5" id="KW-0067">ATP-binding</keyword>
<evidence type="ECO:0000256" key="1">
    <source>
        <dbReference type="ARBA" id="ARBA00008226"/>
    </source>
</evidence>
<dbReference type="InterPro" id="IPR006194">
    <property type="entry name" value="Gly-tRNA-synth_heterodimer"/>
</dbReference>
<accession>A0AAD3DPF8</accession>
<evidence type="ECO:0000313" key="10">
    <source>
        <dbReference type="EMBL" id="GFR45610.1"/>
    </source>
</evidence>
<evidence type="ECO:0000256" key="9">
    <source>
        <dbReference type="SAM" id="MobiDB-lite"/>
    </source>
</evidence>
<comment type="caution">
    <text evidence="10">The sequence shown here is derived from an EMBL/GenBank/DDBJ whole genome shotgun (WGS) entry which is preliminary data.</text>
</comment>
<keyword evidence="4" id="KW-0547">Nucleotide-binding</keyword>
<evidence type="ECO:0000256" key="4">
    <source>
        <dbReference type="ARBA" id="ARBA00022741"/>
    </source>
</evidence>
<dbReference type="GO" id="GO:0004820">
    <property type="term" value="F:glycine-tRNA ligase activity"/>
    <property type="evidence" value="ECO:0007669"/>
    <property type="project" value="UniProtKB-EC"/>
</dbReference>
<dbReference type="FunFam" id="3.30.930.10:FF:000006">
    <property type="entry name" value="Glycine--tRNA ligase alpha subunit"/>
    <property type="match status" value="1"/>
</dbReference>
<dbReference type="NCBIfam" id="NF006827">
    <property type="entry name" value="PRK09348.1"/>
    <property type="match status" value="1"/>
</dbReference>
<gene>
    <name evidence="10" type="ORF">Agub_g7017</name>
</gene>
<dbReference type="InterPro" id="IPR002310">
    <property type="entry name" value="Gly-tRNA_ligase_asu"/>
</dbReference>
<reference evidence="10 11" key="1">
    <citation type="journal article" date="2021" name="Sci. Rep.">
        <title>Genome sequencing of the multicellular alga Astrephomene provides insights into convergent evolution of germ-soma differentiation.</title>
        <authorList>
            <person name="Yamashita S."/>
            <person name="Yamamoto K."/>
            <person name="Matsuzaki R."/>
            <person name="Suzuki S."/>
            <person name="Yamaguchi H."/>
            <person name="Hirooka S."/>
            <person name="Minakuchi Y."/>
            <person name="Miyagishima S."/>
            <person name="Kawachi M."/>
            <person name="Toyoda A."/>
            <person name="Nozaki H."/>
        </authorList>
    </citation>
    <scope>NUCLEOTIDE SEQUENCE [LARGE SCALE GENOMIC DNA]</scope>
    <source>
        <strain evidence="10 11">NIES-4017</strain>
    </source>
</reference>
<feature type="compositionally biased region" description="Low complexity" evidence="9">
    <location>
        <begin position="816"/>
        <end position="830"/>
    </location>
</feature>
<dbReference type="Pfam" id="PF02092">
    <property type="entry name" value="tRNA_synt_2f"/>
    <property type="match status" value="1"/>
</dbReference>
<comment type="similarity">
    <text evidence="1">Belongs to the class-II aminoacyl-tRNA synthetase family.</text>
</comment>
<evidence type="ECO:0000313" key="11">
    <source>
        <dbReference type="Proteomes" id="UP001054857"/>
    </source>
</evidence>
<comment type="catalytic activity">
    <reaction evidence="8">
        <text>tRNA(Gly) + glycine + ATP = glycyl-tRNA(Gly) + AMP + diphosphate</text>
        <dbReference type="Rhea" id="RHEA:16013"/>
        <dbReference type="Rhea" id="RHEA-COMP:9664"/>
        <dbReference type="Rhea" id="RHEA-COMP:9683"/>
        <dbReference type="ChEBI" id="CHEBI:30616"/>
        <dbReference type="ChEBI" id="CHEBI:33019"/>
        <dbReference type="ChEBI" id="CHEBI:57305"/>
        <dbReference type="ChEBI" id="CHEBI:78442"/>
        <dbReference type="ChEBI" id="CHEBI:78522"/>
        <dbReference type="ChEBI" id="CHEBI:456215"/>
        <dbReference type="EC" id="6.1.1.14"/>
    </reaction>
</comment>
<evidence type="ECO:0000256" key="3">
    <source>
        <dbReference type="ARBA" id="ARBA00022598"/>
    </source>
</evidence>
<organism evidence="10 11">
    <name type="scientific">Astrephomene gubernaculifera</name>
    <dbReference type="NCBI Taxonomy" id="47775"/>
    <lineage>
        <taxon>Eukaryota</taxon>
        <taxon>Viridiplantae</taxon>
        <taxon>Chlorophyta</taxon>
        <taxon>core chlorophytes</taxon>
        <taxon>Chlorophyceae</taxon>
        <taxon>CS clade</taxon>
        <taxon>Chlamydomonadales</taxon>
        <taxon>Astrephomenaceae</taxon>
        <taxon>Astrephomene</taxon>
    </lineage>
</organism>
<dbReference type="Pfam" id="PF02091">
    <property type="entry name" value="tRNA-synt_2e"/>
    <property type="match status" value="1"/>
</dbReference>
<dbReference type="EMBL" id="BMAR01000010">
    <property type="protein sequence ID" value="GFR45610.1"/>
    <property type="molecule type" value="Genomic_DNA"/>
</dbReference>
<dbReference type="AlphaFoldDB" id="A0AAD3DPF8"/>
<keyword evidence="3" id="KW-0436">Ligase</keyword>
<dbReference type="HAMAP" id="MF_00255">
    <property type="entry name" value="Gly_tRNA_synth_beta"/>
    <property type="match status" value="1"/>
</dbReference>
<evidence type="ECO:0000256" key="5">
    <source>
        <dbReference type="ARBA" id="ARBA00022840"/>
    </source>
</evidence>
<dbReference type="PROSITE" id="PS50861">
    <property type="entry name" value="AA_TRNA_LIGASE_II_GLYAB"/>
    <property type="match status" value="2"/>
</dbReference>
<evidence type="ECO:0000256" key="2">
    <source>
        <dbReference type="ARBA" id="ARBA00012829"/>
    </source>
</evidence>
<dbReference type="GO" id="GO:0006426">
    <property type="term" value="P:glycyl-tRNA aminoacylation"/>
    <property type="evidence" value="ECO:0007669"/>
    <property type="project" value="InterPro"/>
</dbReference>
<keyword evidence="7" id="KW-0030">Aminoacyl-tRNA synthetase</keyword>
<feature type="region of interest" description="Disordered" evidence="9">
    <location>
        <begin position="816"/>
        <end position="838"/>
    </location>
</feature>
<dbReference type="SUPFAM" id="SSF109604">
    <property type="entry name" value="HD-domain/PDEase-like"/>
    <property type="match status" value="1"/>
</dbReference>
<evidence type="ECO:0000256" key="6">
    <source>
        <dbReference type="ARBA" id="ARBA00022917"/>
    </source>
</evidence>
<protein>
    <recommendedName>
        <fullName evidence="2">glycine--tRNA ligase</fullName>
        <ecNumber evidence="2">6.1.1.14</ecNumber>
    </recommendedName>
</protein>
<dbReference type="InterPro" id="IPR045864">
    <property type="entry name" value="aa-tRNA-synth_II/BPL/LPL"/>
</dbReference>
<keyword evidence="6" id="KW-0648">Protein biosynthesis</keyword>
<dbReference type="PANTHER" id="PTHR30075:SF2">
    <property type="entry name" value="GLYCINE--TRNA LIGASE, CHLOROPLASTIC_MITOCHONDRIAL 2"/>
    <property type="match status" value="1"/>
</dbReference>
<dbReference type="InterPro" id="IPR015944">
    <property type="entry name" value="Gly-tRNA-synth_bsu"/>
</dbReference>
<name>A0AAD3DPF8_9CHLO</name>
<dbReference type="Gene3D" id="1.20.58.180">
    <property type="entry name" value="Class II aaRS and biotin synthetases, domain 2"/>
    <property type="match status" value="1"/>
</dbReference>
<dbReference type="NCBIfam" id="TIGR00388">
    <property type="entry name" value="glyQ"/>
    <property type="match status" value="1"/>
</dbReference>
<evidence type="ECO:0000256" key="8">
    <source>
        <dbReference type="ARBA" id="ARBA00047937"/>
    </source>
</evidence>
<dbReference type="Gene3D" id="3.30.930.10">
    <property type="entry name" value="Bira Bifunctional Protein, Domain 2"/>
    <property type="match status" value="1"/>
</dbReference>
<proteinExistence type="inferred from homology"/>
<dbReference type="PANTHER" id="PTHR30075">
    <property type="entry name" value="GLYCYL-TRNA SYNTHETASE"/>
    <property type="match status" value="1"/>
</dbReference>
<dbReference type="Proteomes" id="UP001054857">
    <property type="component" value="Unassembled WGS sequence"/>
</dbReference>